<evidence type="ECO:0000313" key="2">
    <source>
        <dbReference type="Proteomes" id="UP000092093"/>
    </source>
</evidence>
<dbReference type="Proteomes" id="UP000092093">
    <property type="component" value="Unassembled WGS sequence"/>
</dbReference>
<dbReference type="InterPro" id="IPR043502">
    <property type="entry name" value="DNA/RNA_pol_sf"/>
</dbReference>
<dbReference type="InterPro" id="IPR023211">
    <property type="entry name" value="DNA_pol_palm_dom_sf"/>
</dbReference>
<dbReference type="AlphaFoldDB" id="A0A1B7X2H1"/>
<name>A0A1B7X2H1_APHFL</name>
<proteinExistence type="predicted"/>
<reference evidence="1 2" key="1">
    <citation type="submission" date="2015-09" db="EMBL/GenBank/DDBJ databases">
        <title>Aphanizomenon flos-aquae WA102.</title>
        <authorList>
            <person name="Driscoll C."/>
        </authorList>
    </citation>
    <scope>NUCLEOTIDE SEQUENCE [LARGE SCALE GENOMIC DNA]</scope>
    <source>
        <strain evidence="1">WA102</strain>
    </source>
</reference>
<organism evidence="1 2">
    <name type="scientific">Aphanizomenon flos-aquae WA102</name>
    <dbReference type="NCBI Taxonomy" id="1710896"/>
    <lineage>
        <taxon>Bacteria</taxon>
        <taxon>Bacillati</taxon>
        <taxon>Cyanobacteriota</taxon>
        <taxon>Cyanophyceae</taxon>
        <taxon>Nostocales</taxon>
        <taxon>Aphanizomenonaceae</taxon>
        <taxon>Aphanizomenon</taxon>
    </lineage>
</organism>
<gene>
    <name evidence="1" type="ORF">AN484_11935</name>
</gene>
<sequence length="613" mass="69647">MSNDYVFDIETYPNVFTLAVEHSEAPIRWSFEISDWRNDSREIVAFLQHLKDTDARMVGFNNLGFDYPVLHTLTRMGTSTATTLYDKAMAIINSQDEDDGRWAHQVSPSDRFVQQIDLFKIHHFDNRARSTSLKVLEFNMRSDNIEDLPFPVGTTLTQAQVPVLKKYNAHDVAQTKKFMQVTTDMLNFREKLCTLYPGKDWLNFNDTKIGKEFFTMKLEEAGVACYDFGSKGRTPRQTKRPVIALKDAILPWISFQDPEFSRVLDWLKAQTITETKGVFTDLTAVVNGFTFVFGLGGIHGSIESEVIESDNDHIIVDLDVTSYYPNLAIVNGFYPAHLGQQFCVIYKNLFEQRKSYPKKSAESAMLKLALNGVYGDSNNQFSVFYDPLFTMSITLNGQLLLCLLAEGLMHIPGLRLIQVNTDGLTVRVPRANKWLVDVAAAAWQSRTGLNLEEAVYKAMMVRDVNNYIGVFNDGSTKRKGAYEHDMEWHQNAGGLVIAKVAEKVLVDGAPIRQTVEQWPDIMDFMLRTKVPRSSYLQWGDGRAQNTSRYYIAKDGKPLFKWMPPLAKKPGEWRKIGVESGWGVQVCNDIKDAVAPVDFDYYVREVEKLCLGLA</sequence>
<dbReference type="SUPFAM" id="SSF53098">
    <property type="entry name" value="Ribonuclease H-like"/>
    <property type="match status" value="1"/>
</dbReference>
<dbReference type="GO" id="GO:0003676">
    <property type="term" value="F:nucleic acid binding"/>
    <property type="evidence" value="ECO:0007669"/>
    <property type="project" value="InterPro"/>
</dbReference>
<dbReference type="InterPro" id="IPR036397">
    <property type="entry name" value="RNaseH_sf"/>
</dbReference>
<dbReference type="InterPro" id="IPR012337">
    <property type="entry name" value="RNaseH-like_sf"/>
</dbReference>
<dbReference type="SUPFAM" id="SSF56672">
    <property type="entry name" value="DNA/RNA polymerases"/>
    <property type="match status" value="1"/>
</dbReference>
<comment type="caution">
    <text evidence="1">The sequence shown here is derived from an EMBL/GenBank/DDBJ whole genome shotgun (WGS) entry which is preliminary data.</text>
</comment>
<protein>
    <submittedName>
        <fullName evidence="1">Uncharacterized protein</fullName>
    </submittedName>
</protein>
<evidence type="ECO:0000313" key="1">
    <source>
        <dbReference type="EMBL" id="OBQ43523.1"/>
    </source>
</evidence>
<accession>A0A1B7X2H1</accession>
<dbReference type="Gene3D" id="3.90.1600.10">
    <property type="entry name" value="Palm domain of DNA polymerase"/>
    <property type="match status" value="1"/>
</dbReference>
<dbReference type="Gene3D" id="3.30.420.10">
    <property type="entry name" value="Ribonuclease H-like superfamily/Ribonuclease H"/>
    <property type="match status" value="1"/>
</dbReference>
<dbReference type="EMBL" id="LJOW01000051">
    <property type="protein sequence ID" value="OBQ43523.1"/>
    <property type="molecule type" value="Genomic_DNA"/>
</dbReference>